<sequence length="294" mass="31224">MARHFDDIQPIPMEAIDTVLHAWFDLDESAEVILALLALSCVRIMTIFAILPATSDQSVPGTARNGVVYTLAIIVAAAQPPAVAEHLSAARWFLLAGKEIFLGACLGYAASTVFWVAQTAGTIVDNMAGFNNVQMSNPLQGDQNTPIGNTLLNLAVTLFYAAGGMLFLLGVVFESFHWWPLGATLPDMSAVAESFLLQQTDSIFSTAVKLAAPVMMTLFLIDAGIGLLSRAADKLEPASLGQPIKGAVAILMVTALVVAMSSQVRDTLTYSQLLQRVRGGLVGDGTSSKPKNMQ</sequence>
<dbReference type="Proteomes" id="UP001189225">
    <property type="component" value="Unassembled WGS sequence"/>
</dbReference>
<dbReference type="PANTHER" id="PTHR30065:SF1">
    <property type="entry name" value="SURFACE PRESENTATION OF ANTIGENS PROTEIN SPAR"/>
    <property type="match status" value="1"/>
</dbReference>
<feature type="transmembrane region" description="Helical" evidence="7">
    <location>
        <begin position="151"/>
        <end position="173"/>
    </location>
</feature>
<dbReference type="NCBIfam" id="TIGR01401">
    <property type="entry name" value="fliR_like_III"/>
    <property type="match status" value="1"/>
</dbReference>
<feature type="transmembrane region" description="Helical" evidence="7">
    <location>
        <begin position="244"/>
        <end position="264"/>
    </location>
</feature>
<evidence type="ECO:0000256" key="1">
    <source>
        <dbReference type="ARBA" id="ARBA00004651"/>
    </source>
</evidence>
<evidence type="ECO:0000256" key="6">
    <source>
        <dbReference type="ARBA" id="ARBA00023136"/>
    </source>
</evidence>
<comment type="caution">
    <text evidence="8">The sequence shown here is derived from an EMBL/GenBank/DDBJ whole genome shotgun (WGS) entry which is preliminary data.</text>
</comment>
<evidence type="ECO:0000256" key="5">
    <source>
        <dbReference type="ARBA" id="ARBA00022989"/>
    </source>
</evidence>
<reference evidence="8 9" key="1">
    <citation type="submission" date="2023-07" db="EMBL/GenBank/DDBJ databases">
        <authorList>
            <person name="Peeters C."/>
        </authorList>
    </citation>
    <scope>NUCLEOTIDE SEQUENCE [LARGE SCALE GENOMIC DNA]</scope>
    <source>
        <strain evidence="8 9">R-16034</strain>
    </source>
</reference>
<proteinExistence type="inferred from homology"/>
<evidence type="ECO:0000256" key="7">
    <source>
        <dbReference type="RuleBase" id="RU362072"/>
    </source>
</evidence>
<evidence type="ECO:0000256" key="3">
    <source>
        <dbReference type="ARBA" id="ARBA00022475"/>
    </source>
</evidence>
<comment type="subcellular location">
    <subcellularLocation>
        <location evidence="1 7">Cell membrane</location>
        <topology evidence="1 7">Multi-pass membrane protein</topology>
    </subcellularLocation>
</comment>
<keyword evidence="9" id="KW-1185">Reference proteome</keyword>
<dbReference type="RefSeq" id="WP_316898922.1">
    <property type="nucleotide sequence ID" value="NZ_CATWHI010000001.1"/>
</dbReference>
<dbReference type="PRINTS" id="PR00953">
    <property type="entry name" value="TYPE3IMRPROT"/>
</dbReference>
<evidence type="ECO:0000256" key="4">
    <source>
        <dbReference type="ARBA" id="ARBA00022692"/>
    </source>
</evidence>
<dbReference type="EMBL" id="CATWHI010000001">
    <property type="protein sequence ID" value="CAJ0738055.1"/>
    <property type="molecule type" value="Genomic_DNA"/>
</dbReference>
<feature type="transmembrane region" description="Helical" evidence="7">
    <location>
        <begin position="32"/>
        <end position="51"/>
    </location>
</feature>
<dbReference type="InterPro" id="IPR002010">
    <property type="entry name" value="T3SS_IM_R"/>
</dbReference>
<organism evidence="8 9">
    <name type="scientific">Ralstonia edaphi</name>
    <dbReference type="NCBI Taxonomy" id="3058599"/>
    <lineage>
        <taxon>Bacteria</taxon>
        <taxon>Pseudomonadati</taxon>
        <taxon>Pseudomonadota</taxon>
        <taxon>Betaproteobacteria</taxon>
        <taxon>Burkholderiales</taxon>
        <taxon>Burkholderiaceae</taxon>
        <taxon>Ralstonia</taxon>
    </lineage>
</organism>
<feature type="transmembrane region" description="Helical" evidence="7">
    <location>
        <begin position="100"/>
        <end position="117"/>
    </location>
</feature>
<dbReference type="InterPro" id="IPR006304">
    <property type="entry name" value="T3SS_SpaR/YscT"/>
</dbReference>
<evidence type="ECO:0000313" key="9">
    <source>
        <dbReference type="Proteomes" id="UP001189225"/>
    </source>
</evidence>
<dbReference type="GO" id="GO:0005886">
    <property type="term" value="C:plasma membrane"/>
    <property type="evidence" value="ECO:0007669"/>
    <property type="project" value="UniProtKB-SubCell"/>
</dbReference>
<keyword evidence="4 7" id="KW-0812">Transmembrane</keyword>
<dbReference type="AlphaFoldDB" id="A0AB72WXD4"/>
<evidence type="ECO:0000313" key="8">
    <source>
        <dbReference type="EMBL" id="CAJ0738055.1"/>
    </source>
</evidence>
<accession>A0AB72WXD4</accession>
<evidence type="ECO:0000256" key="2">
    <source>
        <dbReference type="ARBA" id="ARBA00009772"/>
    </source>
</evidence>
<protein>
    <submittedName>
        <fullName evidence="8">Surface presentation of antigens protein SpaR</fullName>
    </submittedName>
</protein>
<gene>
    <name evidence="8" type="primary">spaR_3</name>
    <name evidence="8" type="ORF">R16034_00949</name>
</gene>
<keyword evidence="6 7" id="KW-0472">Membrane</keyword>
<comment type="similarity">
    <text evidence="2 7">Belongs to the FliR/MopE/SpaR family.</text>
</comment>
<dbReference type="Pfam" id="PF01311">
    <property type="entry name" value="Bac_export_1"/>
    <property type="match status" value="1"/>
</dbReference>
<keyword evidence="5 7" id="KW-1133">Transmembrane helix</keyword>
<dbReference type="PANTHER" id="PTHR30065">
    <property type="entry name" value="FLAGELLAR BIOSYNTHETIC PROTEIN FLIR"/>
    <property type="match status" value="1"/>
</dbReference>
<dbReference type="GO" id="GO:0006605">
    <property type="term" value="P:protein targeting"/>
    <property type="evidence" value="ECO:0007669"/>
    <property type="project" value="UniProtKB-UniRule"/>
</dbReference>
<keyword evidence="3 7" id="KW-1003">Cell membrane</keyword>
<feature type="transmembrane region" description="Helical" evidence="7">
    <location>
        <begin position="210"/>
        <end position="232"/>
    </location>
</feature>
<feature type="transmembrane region" description="Helical" evidence="7">
    <location>
        <begin position="63"/>
        <end position="80"/>
    </location>
</feature>
<name>A0AB72WXD4_9RALS</name>